<feature type="chain" id="PRO_5047199671" description="Subtilisin" evidence="1">
    <location>
        <begin position="24"/>
        <end position="843"/>
    </location>
</feature>
<gene>
    <name evidence="2" type="ORF">PCOR1329_LOCUS81428</name>
</gene>
<comment type="caution">
    <text evidence="2">The sequence shown here is derived from an EMBL/GenBank/DDBJ whole genome shotgun (WGS) entry which is preliminary data.</text>
</comment>
<feature type="signal peptide" evidence="1">
    <location>
        <begin position="1"/>
        <end position="23"/>
    </location>
</feature>
<name>A0ABN9Y4J4_9DINO</name>
<evidence type="ECO:0000256" key="1">
    <source>
        <dbReference type="SAM" id="SignalP"/>
    </source>
</evidence>
<evidence type="ECO:0000313" key="2">
    <source>
        <dbReference type="EMBL" id="CAK0905873.1"/>
    </source>
</evidence>
<dbReference type="Proteomes" id="UP001189429">
    <property type="component" value="Unassembled WGS sequence"/>
</dbReference>
<sequence length="843" mass="88478">MRAAGAASAGALIFCLLYSAVESCQTDADCGTGYACQCPDEPGPDNSGASPAVRQCVTPTAALRSAMMSILWAALPQVRGTGDNCTCVLTDAVAAWTGCDSAPDDGSVPGSYRWVNELAEGCPTAVCGLVAGSRTIEPQCYSFNFDTECAMPVASELCPTPVPASTLSCPASGTAACLTEYGYCSPHGNNARPNPDSATGIGDGSAMSGVSDFVGCRAACDAEPSCVAIDLVFGTQCYLKSAAPAGASEGGGGFEFYWRTDGPSVPPDCVLDTSTLQSRTLECVGSIRGCAEYDAVDLASGLCSCATCDALLNCDQQASADSCICEACEAGYVLDGKGACYTPSARPLTEVSTVHVIGQPVAMSKGYHLTTQRNGWKPRRMQSASCNDGQKERMIVAWDSTEPQGYLAEFEIHSDGTSTLLSNRAQPTCEEMGGVTAAPDCSVIAALCHSSHGRGQEIADRTYEGIIDFQANSGQYGWGWTNDDPPMPLDRQEEIFLMEYTQGTTDVAAADATVCVNKAIGGAEIGHWAISLDAAAEVYLLDMKATTGYHEGSIGVGVQRDGWLNRDDLFQGWACGTGHTIGNKLTYNAELGTWARLCWTDNNVRNAAEPDGPYAGTYLFAWFFQTLGSSEPTSPIQISALPTAMYSQDSPGGPHSIIGLGADGWMAVGFGPVGLDKVTAQQEVGTSVSIDELQLAVSISVLPASSTECGGSPADDDKCNWNFLTSLPGHSLWNYDGENGGLGYVNVQQMSRDDEFLVGYATKINHQNTDALSLTYRLAKISKDGTVHQVKVLDNVAWGEDDTWARLSNGCVAFPFVGTATPGGPYSTSDAGADQMRITVICD</sequence>
<evidence type="ECO:0008006" key="4">
    <source>
        <dbReference type="Google" id="ProtNLM"/>
    </source>
</evidence>
<keyword evidence="3" id="KW-1185">Reference proteome</keyword>
<dbReference type="EMBL" id="CAUYUJ010021615">
    <property type="protein sequence ID" value="CAK0905873.1"/>
    <property type="molecule type" value="Genomic_DNA"/>
</dbReference>
<reference evidence="2" key="1">
    <citation type="submission" date="2023-10" db="EMBL/GenBank/DDBJ databases">
        <authorList>
            <person name="Chen Y."/>
            <person name="Shah S."/>
            <person name="Dougan E. K."/>
            <person name="Thang M."/>
            <person name="Chan C."/>
        </authorList>
    </citation>
    <scope>NUCLEOTIDE SEQUENCE [LARGE SCALE GENOMIC DNA]</scope>
</reference>
<protein>
    <recommendedName>
        <fullName evidence="4">Subtilisin</fullName>
    </recommendedName>
</protein>
<organism evidence="2 3">
    <name type="scientific">Prorocentrum cordatum</name>
    <dbReference type="NCBI Taxonomy" id="2364126"/>
    <lineage>
        <taxon>Eukaryota</taxon>
        <taxon>Sar</taxon>
        <taxon>Alveolata</taxon>
        <taxon>Dinophyceae</taxon>
        <taxon>Prorocentrales</taxon>
        <taxon>Prorocentraceae</taxon>
        <taxon>Prorocentrum</taxon>
    </lineage>
</organism>
<proteinExistence type="predicted"/>
<accession>A0ABN9Y4J4</accession>
<keyword evidence="1" id="KW-0732">Signal</keyword>
<evidence type="ECO:0000313" key="3">
    <source>
        <dbReference type="Proteomes" id="UP001189429"/>
    </source>
</evidence>